<dbReference type="SUPFAM" id="SSF51556">
    <property type="entry name" value="Metallo-dependent hydrolases"/>
    <property type="match status" value="1"/>
</dbReference>
<name>A0ABW1YUZ7_9GAMM</name>
<evidence type="ECO:0000313" key="3">
    <source>
        <dbReference type="EMBL" id="MFC6635289.1"/>
    </source>
</evidence>
<dbReference type="InterPro" id="IPR032466">
    <property type="entry name" value="Metal_Hydrolase"/>
</dbReference>
<dbReference type="EMBL" id="JBHSVR010000001">
    <property type="protein sequence ID" value="MFC6635289.1"/>
    <property type="molecule type" value="Genomic_DNA"/>
</dbReference>
<dbReference type="Gene3D" id="3.20.20.140">
    <property type="entry name" value="Metal-dependent hydrolases"/>
    <property type="match status" value="1"/>
</dbReference>
<evidence type="ECO:0000313" key="4">
    <source>
        <dbReference type="Proteomes" id="UP001596425"/>
    </source>
</evidence>
<dbReference type="SMART" id="SM00458">
    <property type="entry name" value="RICIN"/>
    <property type="match status" value="2"/>
</dbReference>
<dbReference type="InterPro" id="IPR000772">
    <property type="entry name" value="Ricin_B_lectin"/>
</dbReference>
<proteinExistence type="predicted"/>
<protein>
    <submittedName>
        <fullName evidence="3">Ricin-type beta-trefoil lectin domain protein</fullName>
    </submittedName>
</protein>
<reference evidence="4" key="1">
    <citation type="journal article" date="2019" name="Int. J. Syst. Evol. Microbiol.">
        <title>The Global Catalogue of Microorganisms (GCM) 10K type strain sequencing project: providing services to taxonomists for standard genome sequencing and annotation.</title>
        <authorList>
            <consortium name="The Broad Institute Genomics Platform"/>
            <consortium name="The Broad Institute Genome Sequencing Center for Infectious Disease"/>
            <person name="Wu L."/>
            <person name="Ma J."/>
        </authorList>
    </citation>
    <scope>NUCLEOTIDE SEQUENCE [LARGE SCALE GENOMIC DNA]</scope>
    <source>
        <strain evidence="4">CGMCC 1.13718</strain>
    </source>
</reference>
<dbReference type="Proteomes" id="UP001596425">
    <property type="component" value="Unassembled WGS sequence"/>
</dbReference>
<dbReference type="Gene3D" id="2.80.10.50">
    <property type="match status" value="3"/>
</dbReference>
<keyword evidence="1" id="KW-0732">Signal</keyword>
<sequence length="970" mass="107237">MRKSLYALFAVGVWVCSAGNAWASPEEDAVHALAQGCYSIQSPHNGNYMRRYQSGGTVNGGWSFDFKGTDKESAARFYMKPSALGHFMPRDEAGHYLDTRFPADITAGWVSGDHSDWRVDAKSVDGEYLYRFTSYALDKWLRHNWSSQGIYFIDLFNPHFYTSEEWFRLVPREGCTAAPEVEVNISGDFDTLKGDASVPVRGSVDPHTHITSYEFMGGTMMAGYPVHRFGVTKALADSSNIHGSWGSLDLIGNLMGFNDINYRYDTRGWPDFPFWPHHKSLSHSGYYYKWMERAFKGGQRMMVTHLVENEVLCNLQSTILPQSWGWSNSCNTMASIDLQIQRLHEIQDYIDAQEGGPGKGFFRLVTSPQQARTVIADGKMAVVMGIEASELFNCGLKDGACSEAYVDAQLQKYYDKGVRALFPIHRFDNQFGGTRIENGLINAGNNISTDYYFSTEACDDDTQGQMMTNDLGFMGLEVLLGITGSTNYDETSDQCNTRGLTELGVYLVNRMIDRGMIIEVDHMSQESHEAVLEIAEARGFSGLVSGHSHMHGGANGGVHENSARVARLGGILAPYNWDAHSVAGGIGRYLDVVEQAPFARGVPFSTDMSGLGNQPGPRADVAANPLRYPFTTEFGLVVDRQQSGNRTFDLNVDGMAHYGMVADHIQDIREQAPGRIYESIMNSAEAYLQMWERAEANADDEYVNPLPPYIRVFNRGVGQCMDIPGNDDGVYDGAWVGYYSCQTLSQDQRWLYGEAGGTLANRVHGGAYCLDHNGTPWNNGYPNIQACDGGSSQQWTYNNRRVKSVASDSHSLDAYSSGWVGFWSSHDGWNQQWEFRLDGGGGRWAEYRSVHSGQCLEVDGGAAVTGTRLVLAACNGSDAQQWLWNPSAGSLKTKLGGDLCMTVPGGTYSNHVQIEVHRCDGGASQQFERHADSSFRASASNGYAVDAAGDSVILYWNHGGNNQKWLPTLQ</sequence>
<accession>A0ABW1YUZ7</accession>
<keyword evidence="4" id="KW-1185">Reference proteome</keyword>
<feature type="domain" description="Ricin B lectin" evidence="2">
    <location>
        <begin position="843"/>
        <end position="968"/>
    </location>
</feature>
<evidence type="ECO:0000259" key="2">
    <source>
        <dbReference type="SMART" id="SM00458"/>
    </source>
</evidence>
<dbReference type="RefSeq" id="WP_193193437.1">
    <property type="nucleotide sequence ID" value="NZ_JACZFR010000046.1"/>
</dbReference>
<comment type="caution">
    <text evidence="3">The sequence shown here is derived from an EMBL/GenBank/DDBJ whole genome shotgun (WGS) entry which is preliminary data.</text>
</comment>
<dbReference type="PROSITE" id="PS50231">
    <property type="entry name" value="RICIN_B_LECTIN"/>
    <property type="match status" value="2"/>
</dbReference>
<feature type="domain" description="Ricin B lectin" evidence="2">
    <location>
        <begin position="707"/>
        <end position="836"/>
    </location>
</feature>
<dbReference type="InterPro" id="IPR035992">
    <property type="entry name" value="Ricin_B-like_lectins"/>
</dbReference>
<dbReference type="Pfam" id="PF00652">
    <property type="entry name" value="Ricin_B_lectin"/>
    <property type="match status" value="2"/>
</dbReference>
<evidence type="ECO:0000256" key="1">
    <source>
        <dbReference type="SAM" id="SignalP"/>
    </source>
</evidence>
<gene>
    <name evidence="3" type="ORF">ACFQBM_18580</name>
</gene>
<organism evidence="3 4">
    <name type="scientific">Microbulbifer taiwanensis</name>
    <dbReference type="NCBI Taxonomy" id="986746"/>
    <lineage>
        <taxon>Bacteria</taxon>
        <taxon>Pseudomonadati</taxon>
        <taxon>Pseudomonadota</taxon>
        <taxon>Gammaproteobacteria</taxon>
        <taxon>Cellvibrionales</taxon>
        <taxon>Microbulbiferaceae</taxon>
        <taxon>Microbulbifer</taxon>
    </lineage>
</organism>
<feature type="signal peptide" evidence="1">
    <location>
        <begin position="1"/>
        <end position="23"/>
    </location>
</feature>
<dbReference type="SUPFAM" id="SSF50370">
    <property type="entry name" value="Ricin B-like lectins"/>
    <property type="match status" value="2"/>
</dbReference>
<feature type="chain" id="PRO_5045496830" evidence="1">
    <location>
        <begin position="24"/>
        <end position="970"/>
    </location>
</feature>